<evidence type="ECO:0000313" key="3">
    <source>
        <dbReference type="Proteomes" id="UP000192731"/>
    </source>
</evidence>
<gene>
    <name evidence="2" type="ORF">SAMN00017405_0531</name>
</gene>
<evidence type="ECO:0000313" key="2">
    <source>
        <dbReference type="EMBL" id="SMB88808.1"/>
    </source>
</evidence>
<evidence type="ECO:0000259" key="1">
    <source>
        <dbReference type="Pfam" id="PF03050"/>
    </source>
</evidence>
<dbReference type="EMBL" id="FWWT01000016">
    <property type="protein sequence ID" value="SMB88808.1"/>
    <property type="molecule type" value="Genomic_DNA"/>
</dbReference>
<organism evidence="2 3">
    <name type="scientific">Desulfonispora thiosulfatigenes DSM 11270</name>
    <dbReference type="NCBI Taxonomy" id="656914"/>
    <lineage>
        <taxon>Bacteria</taxon>
        <taxon>Bacillati</taxon>
        <taxon>Bacillota</taxon>
        <taxon>Clostridia</taxon>
        <taxon>Eubacteriales</taxon>
        <taxon>Peptococcaceae</taxon>
        <taxon>Desulfonispora</taxon>
    </lineage>
</organism>
<dbReference type="InterPro" id="IPR004291">
    <property type="entry name" value="Transposase_IS66_central"/>
</dbReference>
<dbReference type="AlphaFoldDB" id="A0A1W1V611"/>
<dbReference type="PANTHER" id="PTHR33678:SF1">
    <property type="entry name" value="BLL1576 PROTEIN"/>
    <property type="match status" value="1"/>
</dbReference>
<dbReference type="RefSeq" id="WP_084052920.1">
    <property type="nucleotide sequence ID" value="NZ_FWWT01000016.1"/>
</dbReference>
<sequence>MTIKKLDQAPIIDEFIAYVDKEILGAVPKSPLGQALDYTKKLLPNFKTFLEDGALEIDNNASERAIKPFVVGRKSQ</sequence>
<protein>
    <submittedName>
        <fullName evidence="2">Transposase IS66 family protein</fullName>
    </submittedName>
</protein>
<dbReference type="Proteomes" id="UP000192731">
    <property type="component" value="Unassembled WGS sequence"/>
</dbReference>
<accession>A0A1W1V611</accession>
<proteinExistence type="predicted"/>
<name>A0A1W1V611_DESTI</name>
<dbReference type="InterPro" id="IPR052344">
    <property type="entry name" value="Transposase-related"/>
</dbReference>
<keyword evidence="3" id="KW-1185">Reference proteome</keyword>
<feature type="domain" description="Transposase IS66 central" evidence="1">
    <location>
        <begin position="4"/>
        <end position="74"/>
    </location>
</feature>
<dbReference type="PANTHER" id="PTHR33678">
    <property type="entry name" value="BLL1576 PROTEIN"/>
    <property type="match status" value="1"/>
</dbReference>
<reference evidence="2 3" key="1">
    <citation type="submission" date="2017-04" db="EMBL/GenBank/DDBJ databases">
        <authorList>
            <person name="Afonso C.L."/>
            <person name="Miller P.J."/>
            <person name="Scott M.A."/>
            <person name="Spackman E."/>
            <person name="Goraichik I."/>
            <person name="Dimitrov K.M."/>
            <person name="Suarez D.L."/>
            <person name="Swayne D.E."/>
        </authorList>
    </citation>
    <scope>NUCLEOTIDE SEQUENCE [LARGE SCALE GENOMIC DNA]</scope>
    <source>
        <strain evidence="2 3">DSM 11270</strain>
    </source>
</reference>
<dbReference type="Pfam" id="PF03050">
    <property type="entry name" value="DDE_Tnp_IS66"/>
    <property type="match status" value="1"/>
</dbReference>
<dbReference type="OrthoDB" id="9760067at2"/>